<protein>
    <submittedName>
        <fullName evidence="1">Uncharacterized protein</fullName>
    </submittedName>
</protein>
<dbReference type="AlphaFoldDB" id="A0A4Y7U0D0"/>
<gene>
    <name evidence="1" type="ORF">FA13DRAFT_1724096</name>
</gene>
<keyword evidence="2" id="KW-1185">Reference proteome</keyword>
<dbReference type="EMBL" id="QPFP01000001">
    <property type="protein sequence ID" value="TEB39886.1"/>
    <property type="molecule type" value="Genomic_DNA"/>
</dbReference>
<proteinExistence type="predicted"/>
<evidence type="ECO:0000313" key="1">
    <source>
        <dbReference type="EMBL" id="TEB39886.1"/>
    </source>
</evidence>
<name>A0A4Y7U0D0_COPMI</name>
<evidence type="ECO:0000313" key="2">
    <source>
        <dbReference type="Proteomes" id="UP000298030"/>
    </source>
</evidence>
<accession>A0A4Y7U0D0</accession>
<organism evidence="1 2">
    <name type="scientific">Coprinellus micaceus</name>
    <name type="common">Glistening ink-cap mushroom</name>
    <name type="synonym">Coprinus micaceus</name>
    <dbReference type="NCBI Taxonomy" id="71717"/>
    <lineage>
        <taxon>Eukaryota</taxon>
        <taxon>Fungi</taxon>
        <taxon>Dikarya</taxon>
        <taxon>Basidiomycota</taxon>
        <taxon>Agaricomycotina</taxon>
        <taxon>Agaricomycetes</taxon>
        <taxon>Agaricomycetidae</taxon>
        <taxon>Agaricales</taxon>
        <taxon>Agaricineae</taxon>
        <taxon>Psathyrellaceae</taxon>
        <taxon>Coprinellus</taxon>
    </lineage>
</organism>
<dbReference type="Proteomes" id="UP000298030">
    <property type="component" value="Unassembled WGS sequence"/>
</dbReference>
<comment type="caution">
    <text evidence="1">The sequence shown here is derived from an EMBL/GenBank/DDBJ whole genome shotgun (WGS) entry which is preliminary data.</text>
</comment>
<reference evidence="1 2" key="1">
    <citation type="journal article" date="2019" name="Nat. Ecol. Evol.">
        <title>Megaphylogeny resolves global patterns of mushroom evolution.</title>
        <authorList>
            <person name="Varga T."/>
            <person name="Krizsan K."/>
            <person name="Foldi C."/>
            <person name="Dima B."/>
            <person name="Sanchez-Garcia M."/>
            <person name="Sanchez-Ramirez S."/>
            <person name="Szollosi G.J."/>
            <person name="Szarkandi J.G."/>
            <person name="Papp V."/>
            <person name="Albert L."/>
            <person name="Andreopoulos W."/>
            <person name="Angelini C."/>
            <person name="Antonin V."/>
            <person name="Barry K.W."/>
            <person name="Bougher N.L."/>
            <person name="Buchanan P."/>
            <person name="Buyck B."/>
            <person name="Bense V."/>
            <person name="Catcheside P."/>
            <person name="Chovatia M."/>
            <person name="Cooper J."/>
            <person name="Damon W."/>
            <person name="Desjardin D."/>
            <person name="Finy P."/>
            <person name="Geml J."/>
            <person name="Haridas S."/>
            <person name="Hughes K."/>
            <person name="Justo A."/>
            <person name="Karasinski D."/>
            <person name="Kautmanova I."/>
            <person name="Kiss B."/>
            <person name="Kocsube S."/>
            <person name="Kotiranta H."/>
            <person name="LaButti K.M."/>
            <person name="Lechner B.E."/>
            <person name="Liimatainen K."/>
            <person name="Lipzen A."/>
            <person name="Lukacs Z."/>
            <person name="Mihaltcheva S."/>
            <person name="Morgado L.N."/>
            <person name="Niskanen T."/>
            <person name="Noordeloos M.E."/>
            <person name="Ohm R.A."/>
            <person name="Ortiz-Santana B."/>
            <person name="Ovrebo C."/>
            <person name="Racz N."/>
            <person name="Riley R."/>
            <person name="Savchenko A."/>
            <person name="Shiryaev A."/>
            <person name="Soop K."/>
            <person name="Spirin V."/>
            <person name="Szebenyi C."/>
            <person name="Tomsovsky M."/>
            <person name="Tulloss R.E."/>
            <person name="Uehling J."/>
            <person name="Grigoriev I.V."/>
            <person name="Vagvolgyi C."/>
            <person name="Papp T."/>
            <person name="Martin F.M."/>
            <person name="Miettinen O."/>
            <person name="Hibbett D.S."/>
            <person name="Nagy L.G."/>
        </authorList>
    </citation>
    <scope>NUCLEOTIDE SEQUENCE [LARGE SCALE GENOMIC DNA]</scope>
    <source>
        <strain evidence="1 2">FP101781</strain>
    </source>
</reference>
<sequence length="121" mass="14200">MSVIASLRWARNLAWRPEERTTHCRRGWYDKLDMISSVHLTILGWKQKVLTCHCRSRDEEGLHKHGTGAGIRGRMLERTTIRVRLCWYERRKPPVPRIPEGSGWDIPFLRITWANLAIPSV</sequence>